<organism evidence="2 3">
    <name type="scientific">Triparma laevis f. longispina</name>
    <dbReference type="NCBI Taxonomy" id="1714387"/>
    <lineage>
        <taxon>Eukaryota</taxon>
        <taxon>Sar</taxon>
        <taxon>Stramenopiles</taxon>
        <taxon>Ochrophyta</taxon>
        <taxon>Bolidophyceae</taxon>
        <taxon>Parmales</taxon>
        <taxon>Triparmaceae</taxon>
        <taxon>Triparma</taxon>
    </lineage>
</organism>
<feature type="region of interest" description="Disordered" evidence="1">
    <location>
        <begin position="1"/>
        <end position="34"/>
    </location>
</feature>
<evidence type="ECO:0000313" key="2">
    <source>
        <dbReference type="EMBL" id="GMI15786.1"/>
    </source>
</evidence>
<accession>A0A9W7KYG9</accession>
<protein>
    <submittedName>
        <fullName evidence="2">Uncharacterized protein</fullName>
    </submittedName>
</protein>
<reference evidence="3" key="1">
    <citation type="journal article" date="2023" name="Commun. Biol.">
        <title>Genome analysis of Parmales, the sister group of diatoms, reveals the evolutionary specialization of diatoms from phago-mixotrophs to photoautotrophs.</title>
        <authorList>
            <person name="Ban H."/>
            <person name="Sato S."/>
            <person name="Yoshikawa S."/>
            <person name="Yamada K."/>
            <person name="Nakamura Y."/>
            <person name="Ichinomiya M."/>
            <person name="Sato N."/>
            <person name="Blanc-Mathieu R."/>
            <person name="Endo H."/>
            <person name="Kuwata A."/>
            <person name="Ogata H."/>
        </authorList>
    </citation>
    <scope>NUCLEOTIDE SEQUENCE [LARGE SCALE GENOMIC DNA]</scope>
    <source>
        <strain evidence="3">NIES 3700</strain>
    </source>
</reference>
<name>A0A9W7KYG9_9STRA</name>
<keyword evidence="3" id="KW-1185">Reference proteome</keyword>
<sequence length="234" mass="26472">MSKSIASESLDHNESQKNGGKRGAEDEGIGDEESILEVPPAESLTISSTVSTAPPTWITKLRKIELRAELDDRLVKYEKKDKKFVLINLLILEIRMRARIPALNEDVMGHIVSFLGERRDGANGYRQLHPLAKNGDPFKSLRLAAQISRGFWIGAKRVLQQIIDQDQRNKDLRSKVKEWVKDQEGAMAKYGHISDWDVSEVTIMRGLFCGAGNNVHCHCFELTRFNDDISRIES</sequence>
<dbReference type="AlphaFoldDB" id="A0A9W7KYG9"/>
<dbReference type="Proteomes" id="UP001165122">
    <property type="component" value="Unassembled WGS sequence"/>
</dbReference>
<evidence type="ECO:0000256" key="1">
    <source>
        <dbReference type="SAM" id="MobiDB-lite"/>
    </source>
</evidence>
<dbReference type="EMBL" id="BRXW01000237">
    <property type="protein sequence ID" value="GMI15786.1"/>
    <property type="molecule type" value="Genomic_DNA"/>
</dbReference>
<gene>
    <name evidence="2" type="ORF">TrLO_g10299</name>
</gene>
<proteinExistence type="predicted"/>
<comment type="caution">
    <text evidence="2">The sequence shown here is derived from an EMBL/GenBank/DDBJ whole genome shotgun (WGS) entry which is preliminary data.</text>
</comment>
<evidence type="ECO:0000313" key="3">
    <source>
        <dbReference type="Proteomes" id="UP001165122"/>
    </source>
</evidence>